<dbReference type="InterPro" id="IPR001650">
    <property type="entry name" value="Helicase_C-like"/>
</dbReference>
<keyword evidence="2" id="KW-0067">ATP-binding</keyword>
<keyword evidence="2" id="KW-0347">Helicase</keyword>
<organism evidence="2 3">
    <name type="scientific">Prevotella heparinolytica</name>
    <dbReference type="NCBI Taxonomy" id="28113"/>
    <lineage>
        <taxon>Bacteria</taxon>
        <taxon>Pseudomonadati</taxon>
        <taxon>Bacteroidota</taxon>
        <taxon>Bacteroidia</taxon>
        <taxon>Bacteroidales</taxon>
        <taxon>Bacteroidaceae</taxon>
        <taxon>Bacteroides</taxon>
    </lineage>
</organism>
<dbReference type="Pfam" id="PF00271">
    <property type="entry name" value="Helicase_C"/>
    <property type="match status" value="1"/>
</dbReference>
<keyword evidence="2" id="KW-0378">Hydrolase</keyword>
<dbReference type="SUPFAM" id="SSF52540">
    <property type="entry name" value="P-loop containing nucleoside triphosphate hydrolases"/>
    <property type="match status" value="1"/>
</dbReference>
<dbReference type="InterPro" id="IPR027417">
    <property type="entry name" value="P-loop_NTPase"/>
</dbReference>
<dbReference type="Proteomes" id="UP000396835">
    <property type="component" value="Unassembled WGS sequence"/>
</dbReference>
<proteinExistence type="predicted"/>
<evidence type="ECO:0000259" key="1">
    <source>
        <dbReference type="PROSITE" id="PS51194"/>
    </source>
</evidence>
<dbReference type="EMBL" id="CAACYH010000006">
    <property type="protein sequence ID" value="VFB15091.1"/>
    <property type="molecule type" value="Genomic_DNA"/>
</dbReference>
<evidence type="ECO:0000313" key="3">
    <source>
        <dbReference type="Proteomes" id="UP000396835"/>
    </source>
</evidence>
<keyword evidence="2" id="KW-0547">Nucleotide-binding</keyword>
<evidence type="ECO:0000313" key="2">
    <source>
        <dbReference type="EMBL" id="VFB15091.1"/>
    </source>
</evidence>
<reference evidence="2 3" key="1">
    <citation type="submission" date="2019-02" db="EMBL/GenBank/DDBJ databases">
        <authorList>
            <consortium name="Pathogen Informatics"/>
        </authorList>
    </citation>
    <scope>NUCLEOTIDE SEQUENCE [LARGE SCALE GENOMIC DNA]</scope>
    <source>
        <strain evidence="2 3">3012STDY7078512</strain>
    </source>
</reference>
<name>A0A449I6N8_9BACE</name>
<dbReference type="GO" id="GO:0004386">
    <property type="term" value="F:helicase activity"/>
    <property type="evidence" value="ECO:0007669"/>
    <property type="project" value="UniProtKB-KW"/>
</dbReference>
<dbReference type="Gene3D" id="3.40.50.300">
    <property type="entry name" value="P-loop containing nucleotide triphosphate hydrolases"/>
    <property type="match status" value="1"/>
</dbReference>
<gene>
    <name evidence="2" type="ORF">NCTC7812_02675</name>
</gene>
<dbReference type="RefSeq" id="WP_234878145.1">
    <property type="nucleotide sequence ID" value="NZ_CAACYH010000006.1"/>
</dbReference>
<protein>
    <submittedName>
        <fullName evidence="2">ATP-dependent helicase</fullName>
    </submittedName>
</protein>
<feature type="domain" description="Helicase C-terminal" evidence="1">
    <location>
        <begin position="16"/>
        <end position="124"/>
    </location>
</feature>
<sequence>MGEKPQDPKFDAFKENIKQNCLIHKRIPLENWLSFGSYRHSTIACERVKAKGYKALSLLRNRDEMEHTIEENFDANYEGVWKDDYNVIITTEVLAEGVNLHRANVILNYDTPWNSTRLMQRIVV</sequence>
<dbReference type="PROSITE" id="PS51194">
    <property type="entry name" value="HELICASE_CTER"/>
    <property type="match status" value="1"/>
</dbReference>
<dbReference type="AlphaFoldDB" id="A0A449I6N8"/>
<accession>A0A449I6N8</accession>